<organism evidence="3 4">
    <name type="scientific">Tepidiforma thermophila (strain KCTC 52669 / CGMCC 1.13589 / G233)</name>
    <dbReference type="NCBI Taxonomy" id="2761530"/>
    <lineage>
        <taxon>Bacteria</taxon>
        <taxon>Bacillati</taxon>
        <taxon>Chloroflexota</taxon>
        <taxon>Tepidiformia</taxon>
        <taxon>Tepidiformales</taxon>
        <taxon>Tepidiformaceae</taxon>
        <taxon>Tepidiforma</taxon>
    </lineage>
</organism>
<dbReference type="SUPFAM" id="SSF53474">
    <property type="entry name" value="alpha/beta-Hydrolases"/>
    <property type="match status" value="1"/>
</dbReference>
<dbReference type="InterPro" id="IPR029058">
    <property type="entry name" value="AB_hydrolase_fold"/>
</dbReference>
<dbReference type="GO" id="GO:0016787">
    <property type="term" value="F:hydrolase activity"/>
    <property type="evidence" value="ECO:0007669"/>
    <property type="project" value="UniProtKB-KW"/>
</dbReference>
<keyword evidence="1" id="KW-0378">Hydrolase</keyword>
<comment type="caution">
    <text evidence="3">The sequence shown here is derived from an EMBL/GenBank/DDBJ whole genome shotgun (WGS) entry which is preliminary data.</text>
</comment>
<gene>
    <name evidence="3" type="ORF">A9A59_2391</name>
</gene>
<dbReference type="Gene3D" id="3.40.50.1820">
    <property type="entry name" value="alpha/beta hydrolase"/>
    <property type="match status" value="1"/>
</dbReference>
<keyword evidence="4" id="KW-1185">Reference proteome</keyword>
<dbReference type="Proteomes" id="UP000223071">
    <property type="component" value="Unassembled WGS sequence"/>
</dbReference>
<reference evidence="3 4" key="1">
    <citation type="submission" date="2017-09" db="EMBL/GenBank/DDBJ databases">
        <title>Sequencing the genomes of two abundant thermophiles in Great Basin hot springs: Thermocrinis jamiesonii and novel Chloroflexi Thermoflexus hugenholtzii.</title>
        <authorList>
            <person name="Hedlund B."/>
        </authorList>
    </citation>
    <scope>NUCLEOTIDE SEQUENCE [LARGE SCALE GENOMIC DNA]</scope>
    <source>
        <strain evidence="3 4">G233</strain>
    </source>
</reference>
<evidence type="ECO:0000313" key="4">
    <source>
        <dbReference type="Proteomes" id="UP000223071"/>
    </source>
</evidence>
<dbReference type="InterPro" id="IPR000073">
    <property type="entry name" value="AB_hydrolase_1"/>
</dbReference>
<dbReference type="PRINTS" id="PR00412">
    <property type="entry name" value="EPOXHYDRLASE"/>
</dbReference>
<evidence type="ECO:0000256" key="1">
    <source>
        <dbReference type="ARBA" id="ARBA00022801"/>
    </source>
</evidence>
<dbReference type="EMBL" id="PDJQ01000001">
    <property type="protein sequence ID" value="PFG75125.1"/>
    <property type="molecule type" value="Genomic_DNA"/>
</dbReference>
<evidence type="ECO:0000259" key="2">
    <source>
        <dbReference type="Pfam" id="PF00561"/>
    </source>
</evidence>
<dbReference type="Pfam" id="PF00561">
    <property type="entry name" value="Abhydrolase_1"/>
    <property type="match status" value="1"/>
</dbReference>
<dbReference type="InterPro" id="IPR000639">
    <property type="entry name" value="Epox_hydrolase-like"/>
</dbReference>
<accession>A0A2A9HJA7</accession>
<dbReference type="PANTHER" id="PTHR43329">
    <property type="entry name" value="EPOXIDE HYDROLASE"/>
    <property type="match status" value="1"/>
</dbReference>
<protein>
    <submittedName>
        <fullName evidence="3">Pimeloyl-ACP methyl ester carboxylesterase</fullName>
    </submittedName>
</protein>
<sequence>MIPGAERRIVTVAPGVDLELCEAGAGPAVILLHGFPELAYSWRHQVGPLAAAGYRVIVPNQRGYGASSAPAPVEAYDLDSLAGDVAALVRWAGAGPAVVIGHDWGAPVAWHAALRYPGLIRAVGSLSVPHAARPSRPPLELMREAAGPDHIHYIDYFQQPGLAEAEFEADVRAGLLGLYWSISGDAPRDERFRPIRRDARFIDSFAPPAQLPAWLTAADLNVYVDAFTRSGFRGGLNWYRNVNRNWERSADLAGAVVRQPALFVTGSRDPARNPPAIERLRDVVPDLRVFAILEGCGHWTQQERPAEVTAALLRFLREVAPPAGQ</sequence>
<name>A0A2A9HJA7_TEPT2</name>
<evidence type="ECO:0000313" key="3">
    <source>
        <dbReference type="EMBL" id="PFG75125.1"/>
    </source>
</evidence>
<dbReference type="RefSeq" id="WP_098504463.1">
    <property type="nucleotide sequence ID" value="NZ_PDJQ01000001.1"/>
</dbReference>
<feature type="domain" description="AB hydrolase-1" evidence="2">
    <location>
        <begin position="27"/>
        <end position="304"/>
    </location>
</feature>
<proteinExistence type="predicted"/>
<dbReference type="AlphaFoldDB" id="A0A2A9HJA7"/>